<dbReference type="Proteomes" id="UP000249464">
    <property type="component" value="Unassembled WGS sequence"/>
</dbReference>
<dbReference type="EMBL" id="FQNC01000042">
    <property type="protein sequence ID" value="SGY39582.1"/>
    <property type="molecule type" value="Genomic_DNA"/>
</dbReference>
<keyword evidence="2" id="KW-1185">Reference proteome</keyword>
<proteinExistence type="predicted"/>
<name>A0A2X0P3Q8_9BASI</name>
<protein>
    <submittedName>
        <fullName evidence="1">BQ5605_C003g02240 protein</fullName>
    </submittedName>
</protein>
<evidence type="ECO:0000313" key="2">
    <source>
        <dbReference type="Proteomes" id="UP000249464"/>
    </source>
</evidence>
<reference evidence="1 2" key="1">
    <citation type="submission" date="2016-11" db="EMBL/GenBank/DDBJ databases">
        <authorList>
            <person name="Jaros S."/>
            <person name="Januszkiewicz K."/>
            <person name="Wedrychowicz H."/>
        </authorList>
    </citation>
    <scope>NUCLEOTIDE SEQUENCE [LARGE SCALE GENOMIC DNA]</scope>
</reference>
<dbReference type="AlphaFoldDB" id="A0A2X0P3Q8"/>
<sequence length="127" mass="14155">MLEYMRCLQAARDRKGTHVLSILVHGATSHRPYECNCLETAFTFQALNMVESFWFVDPSSVDGMTQGMDDHYGRCGWGDSGGLASSFNEQLDEFRALATHETGSDNRLFHIKDSFADKCPAGFGPTH</sequence>
<accession>A0A2X0P3Q8</accession>
<evidence type="ECO:0000313" key="1">
    <source>
        <dbReference type="EMBL" id="SGY39582.1"/>
    </source>
</evidence>
<gene>
    <name evidence="1" type="primary">BQ5605_C003g02240</name>
    <name evidence="1" type="ORF">BQ5605_C003G02240</name>
</gene>
<organism evidence="1 2">
    <name type="scientific">Microbotryum silenes-dioicae</name>
    <dbReference type="NCBI Taxonomy" id="796604"/>
    <lineage>
        <taxon>Eukaryota</taxon>
        <taxon>Fungi</taxon>
        <taxon>Dikarya</taxon>
        <taxon>Basidiomycota</taxon>
        <taxon>Pucciniomycotina</taxon>
        <taxon>Microbotryomycetes</taxon>
        <taxon>Microbotryales</taxon>
        <taxon>Microbotryaceae</taxon>
        <taxon>Microbotryum</taxon>
    </lineage>
</organism>